<organism evidence="1 2">
    <name type="scientific">Mycena pura</name>
    <dbReference type="NCBI Taxonomy" id="153505"/>
    <lineage>
        <taxon>Eukaryota</taxon>
        <taxon>Fungi</taxon>
        <taxon>Dikarya</taxon>
        <taxon>Basidiomycota</taxon>
        <taxon>Agaricomycotina</taxon>
        <taxon>Agaricomycetes</taxon>
        <taxon>Agaricomycetidae</taxon>
        <taxon>Agaricales</taxon>
        <taxon>Marasmiineae</taxon>
        <taxon>Mycenaceae</taxon>
        <taxon>Mycena</taxon>
    </lineage>
</organism>
<name>A0AAD6UVJ4_9AGAR</name>
<dbReference type="Proteomes" id="UP001219525">
    <property type="component" value="Unassembled WGS sequence"/>
</dbReference>
<protein>
    <submittedName>
        <fullName evidence="1">Uncharacterized protein</fullName>
    </submittedName>
</protein>
<comment type="caution">
    <text evidence="1">The sequence shown here is derived from an EMBL/GenBank/DDBJ whole genome shotgun (WGS) entry which is preliminary data.</text>
</comment>
<dbReference type="EMBL" id="JARJCW010000113">
    <property type="protein sequence ID" value="KAJ7193005.1"/>
    <property type="molecule type" value="Genomic_DNA"/>
</dbReference>
<keyword evidence="2" id="KW-1185">Reference proteome</keyword>
<accession>A0AAD6UVJ4</accession>
<sequence>MDIDPVASPSPPCTLSRSPFPASRLYIEIEHHPHSGLPNIIILLDSPARRSTAPSQSCGSSALMVPRDHQPWALFRTRVDFEWAETMYLQSQKTIKTQLRGMHGSWNPEGTHKGHGSISGARISNGFLKYPIDIQAADIKRIVKISAERISSGNQTDISRDLDLICDWDPKDSPVTDVTDRRLTVKVKNLQPRDVPLLHDAAALVPLLDLPRAPLPEIWYDLRQHAFLPPQGNKFFYPHTPGPHLLTHDYRPAGRQGGPHMRCSTGRRLRLHAMLMYTDAGSRAHSVRPERDGHAARRGETLWAAACSMLAADETPVWERGLGAEPMRRRRPHARVRVFARHLHALLYASVVHHPDTALHVLIEYGYSNGTDEDVSAVEGEEMFRMKWSVRCELDAYTSKPFDALPVDERLHVRMLVTTLYMKREKARPEEPLLSPRQLMLPLLLRPVATIASCKLYKMQDSGRAIWPLQLEVALVEGRSRPPSILPV</sequence>
<gene>
    <name evidence="1" type="ORF">GGX14DRAFT_593572</name>
</gene>
<proteinExistence type="predicted"/>
<dbReference type="AlphaFoldDB" id="A0AAD6UVJ4"/>
<evidence type="ECO:0000313" key="2">
    <source>
        <dbReference type="Proteomes" id="UP001219525"/>
    </source>
</evidence>
<evidence type="ECO:0000313" key="1">
    <source>
        <dbReference type="EMBL" id="KAJ7193005.1"/>
    </source>
</evidence>
<reference evidence="1" key="1">
    <citation type="submission" date="2023-03" db="EMBL/GenBank/DDBJ databases">
        <title>Massive genome expansion in bonnet fungi (Mycena s.s.) driven by repeated elements and novel gene families across ecological guilds.</title>
        <authorList>
            <consortium name="Lawrence Berkeley National Laboratory"/>
            <person name="Harder C.B."/>
            <person name="Miyauchi S."/>
            <person name="Viragh M."/>
            <person name="Kuo A."/>
            <person name="Thoen E."/>
            <person name="Andreopoulos B."/>
            <person name="Lu D."/>
            <person name="Skrede I."/>
            <person name="Drula E."/>
            <person name="Henrissat B."/>
            <person name="Morin E."/>
            <person name="Kohler A."/>
            <person name="Barry K."/>
            <person name="LaButti K."/>
            <person name="Morin E."/>
            <person name="Salamov A."/>
            <person name="Lipzen A."/>
            <person name="Mereny Z."/>
            <person name="Hegedus B."/>
            <person name="Baldrian P."/>
            <person name="Stursova M."/>
            <person name="Weitz H."/>
            <person name="Taylor A."/>
            <person name="Grigoriev I.V."/>
            <person name="Nagy L.G."/>
            <person name="Martin F."/>
            <person name="Kauserud H."/>
        </authorList>
    </citation>
    <scope>NUCLEOTIDE SEQUENCE</scope>
    <source>
        <strain evidence="1">9144</strain>
    </source>
</reference>